<comment type="similarity">
    <text evidence="1">Belongs to the peptidase S13 family.</text>
</comment>
<keyword evidence="3" id="KW-0732">Signal</keyword>
<reference evidence="4 5" key="1">
    <citation type="submission" date="2024-04" db="EMBL/GenBank/DDBJ databases">
        <title>Novel species of the genus Ideonella isolated from streams.</title>
        <authorList>
            <person name="Lu H."/>
        </authorList>
    </citation>
    <scope>NUCLEOTIDE SEQUENCE [LARGE SCALE GENOMIC DNA]</scope>
    <source>
        <strain evidence="4 5">LYT19W</strain>
    </source>
</reference>
<dbReference type="SUPFAM" id="SSF56601">
    <property type="entry name" value="beta-lactamase/transpeptidase-like"/>
    <property type="match status" value="1"/>
</dbReference>
<dbReference type="PRINTS" id="PR00922">
    <property type="entry name" value="DADACBPTASE3"/>
</dbReference>
<dbReference type="Proteomes" id="UP001379945">
    <property type="component" value="Unassembled WGS sequence"/>
</dbReference>
<proteinExistence type="inferred from homology"/>
<evidence type="ECO:0000256" key="2">
    <source>
        <dbReference type="ARBA" id="ARBA00022801"/>
    </source>
</evidence>
<accession>A0ABU9BYR4</accession>
<comment type="caution">
    <text evidence="4">The sequence shown here is derived from an EMBL/GenBank/DDBJ whole genome shotgun (WGS) entry which is preliminary data.</text>
</comment>
<keyword evidence="4" id="KW-0121">Carboxypeptidase</keyword>
<feature type="signal peptide" evidence="3">
    <location>
        <begin position="1"/>
        <end position="19"/>
    </location>
</feature>
<dbReference type="PANTHER" id="PTHR30023:SF0">
    <property type="entry name" value="PENICILLIN-SENSITIVE CARBOXYPEPTIDASE A"/>
    <property type="match status" value="1"/>
</dbReference>
<dbReference type="NCBIfam" id="TIGR00666">
    <property type="entry name" value="PBP4"/>
    <property type="match status" value="1"/>
</dbReference>
<keyword evidence="5" id="KW-1185">Reference proteome</keyword>
<evidence type="ECO:0000313" key="5">
    <source>
        <dbReference type="Proteomes" id="UP001379945"/>
    </source>
</evidence>
<dbReference type="Gene3D" id="3.40.710.10">
    <property type="entry name" value="DD-peptidase/beta-lactamase superfamily"/>
    <property type="match status" value="2"/>
</dbReference>
<sequence>MRIRPLVALAIVFVSQATAVRGEGLPPEAEAALRRAKVPESALAVMVQEVGSGRRVLALNEQKAVNPASVFKLFTTYAALDSLGPAYQWRTPLLATGTLRDGVLDGSVIVRGSGDPKLVVERVWLLLRRLQQLGVKEIRGDIWLDRGAFNLPNVNPAEFDGDPTRPYNVRPDALMLNFKAVTYTFTPDAARGRAVIGTDPPLAGVATDTSVPLAGGPCDDWRTALKAQTGDAARMRFAGAYPASCGEKTWPMAYADPNSYNARLVEQIWLELGGKLGGAVRDGAGPEGARLMTESISPALAEVVRDINKFSNNVMAEQLFLSLALANRPSAGAGAVRPEDARDTLQRWMLNRFGDAAVADSVIDNGSGLSRETRVSATLIARLLQQAWSSPVMSELMSSLPVSGQDGTLRRSTATSGRAHLKTGSLRDVAAVAGYVLSNTGKRYVVVAVVNHANAGAARPALDAVVQWAIADAPERQR</sequence>
<keyword evidence="4" id="KW-0645">Protease</keyword>
<dbReference type="Gene3D" id="3.50.80.20">
    <property type="entry name" value="D-Ala-D-Ala carboxypeptidase C, peptidase S13"/>
    <property type="match status" value="1"/>
</dbReference>
<dbReference type="InterPro" id="IPR000667">
    <property type="entry name" value="Peptidase_S13"/>
</dbReference>
<gene>
    <name evidence="4" type="primary">dacB</name>
    <name evidence="4" type="ORF">AACH00_00125</name>
</gene>
<name>A0ABU9BYR4_9BURK</name>
<feature type="chain" id="PRO_5047063882" evidence="3">
    <location>
        <begin position="20"/>
        <end position="478"/>
    </location>
</feature>
<evidence type="ECO:0000256" key="3">
    <source>
        <dbReference type="SAM" id="SignalP"/>
    </source>
</evidence>
<dbReference type="GO" id="GO:0009002">
    <property type="term" value="F:serine-type D-Ala-D-Ala carboxypeptidase activity"/>
    <property type="evidence" value="ECO:0007669"/>
    <property type="project" value="UniProtKB-EC"/>
</dbReference>
<dbReference type="EC" id="3.4.16.4" evidence="4"/>
<keyword evidence="2 4" id="KW-0378">Hydrolase</keyword>
<organism evidence="4 5">
    <name type="scientific">Ideonella margarita</name>
    <dbReference type="NCBI Taxonomy" id="2984191"/>
    <lineage>
        <taxon>Bacteria</taxon>
        <taxon>Pseudomonadati</taxon>
        <taxon>Pseudomonadota</taxon>
        <taxon>Betaproteobacteria</taxon>
        <taxon>Burkholderiales</taxon>
        <taxon>Sphaerotilaceae</taxon>
        <taxon>Ideonella</taxon>
    </lineage>
</organism>
<evidence type="ECO:0000313" key="4">
    <source>
        <dbReference type="EMBL" id="MEK8044743.1"/>
    </source>
</evidence>
<dbReference type="InterPro" id="IPR012338">
    <property type="entry name" value="Beta-lactam/transpept-like"/>
</dbReference>
<evidence type="ECO:0000256" key="1">
    <source>
        <dbReference type="ARBA" id="ARBA00006096"/>
    </source>
</evidence>
<protein>
    <submittedName>
        <fullName evidence="4">D-alanyl-D-alanine carboxypeptidase/D-alanyl-D-alanine-endopeptidase</fullName>
        <ecNumber evidence="4">3.4.16.4</ecNumber>
    </submittedName>
</protein>
<dbReference type="Pfam" id="PF02113">
    <property type="entry name" value="Peptidase_S13"/>
    <property type="match status" value="1"/>
</dbReference>
<dbReference type="EMBL" id="JBBUTI010000001">
    <property type="protein sequence ID" value="MEK8044743.1"/>
    <property type="molecule type" value="Genomic_DNA"/>
</dbReference>
<dbReference type="RefSeq" id="WP_341396905.1">
    <property type="nucleotide sequence ID" value="NZ_JBBUTI010000001.1"/>
</dbReference>
<dbReference type="PANTHER" id="PTHR30023">
    <property type="entry name" value="D-ALANYL-D-ALANINE CARBOXYPEPTIDASE"/>
    <property type="match status" value="1"/>
</dbReference>